<name>A0A1H5VTQ2_NITMU</name>
<dbReference type="Proteomes" id="UP000236751">
    <property type="component" value="Unassembled WGS sequence"/>
</dbReference>
<evidence type="ECO:0000313" key="1">
    <source>
        <dbReference type="EMBL" id="SEF90685.1"/>
    </source>
</evidence>
<sequence length="46" mass="5094">MRTWSAPGEAGVFINLWEINLLALPERSQNNRVLVSGNHSGQYAPV</sequence>
<dbReference type="AlphaFoldDB" id="A0A1H5VTQ2"/>
<organism evidence="1 2">
    <name type="scientific">Nitrosospira multiformis (strain ATCC 25196 / NCIMB 11849 / C 71)</name>
    <dbReference type="NCBI Taxonomy" id="323848"/>
    <lineage>
        <taxon>Bacteria</taxon>
        <taxon>Pseudomonadati</taxon>
        <taxon>Pseudomonadota</taxon>
        <taxon>Betaproteobacteria</taxon>
        <taxon>Nitrosomonadales</taxon>
        <taxon>Nitrosomonadaceae</taxon>
        <taxon>Nitrosospira</taxon>
    </lineage>
</organism>
<dbReference type="EMBL" id="FNVK01000014">
    <property type="protein sequence ID" value="SEF90685.1"/>
    <property type="molecule type" value="Genomic_DNA"/>
</dbReference>
<protein>
    <submittedName>
        <fullName evidence="1">Uncharacterized protein</fullName>
    </submittedName>
</protein>
<evidence type="ECO:0000313" key="2">
    <source>
        <dbReference type="Proteomes" id="UP000236751"/>
    </source>
</evidence>
<gene>
    <name evidence="1" type="ORF">SAMN05216403_11438</name>
</gene>
<reference evidence="1 2" key="1">
    <citation type="submission" date="2016-10" db="EMBL/GenBank/DDBJ databases">
        <authorList>
            <person name="de Groot N.N."/>
        </authorList>
    </citation>
    <scope>NUCLEOTIDE SEQUENCE [LARGE SCALE GENOMIC DNA]</scope>
    <source>
        <strain evidence="1 2">Nl13</strain>
    </source>
</reference>
<accession>A0A1H5VTQ2</accession>
<proteinExistence type="predicted"/>